<dbReference type="Pfam" id="PF01979">
    <property type="entry name" value="Amidohydro_1"/>
    <property type="match status" value="1"/>
</dbReference>
<dbReference type="InterPro" id="IPR050138">
    <property type="entry name" value="DHOase/Allantoinase_Hydrolase"/>
</dbReference>
<accession>A0A7J9NMF2</accession>
<keyword evidence="4" id="KW-0862">Zinc</keyword>
<dbReference type="HAMAP" id="MF_00220_A">
    <property type="entry name" value="PyrC_classI_A"/>
    <property type="match status" value="1"/>
</dbReference>
<dbReference type="PROSITE" id="PS00483">
    <property type="entry name" value="DIHYDROOROTASE_2"/>
    <property type="match status" value="1"/>
</dbReference>
<gene>
    <name evidence="4" type="primary">pyrC</name>
    <name evidence="6" type="ORF">HNP87_000724</name>
</gene>
<feature type="binding site" evidence="4">
    <location>
        <position position="137"/>
    </location>
    <ligand>
        <name>Zn(2+)</name>
        <dbReference type="ChEBI" id="CHEBI:29105"/>
        <label>2</label>
    </ligand>
</feature>
<comment type="caution">
    <text evidence="4">Lacks conserved residue(s) required for the propagation of feature annotation.</text>
</comment>
<dbReference type="EC" id="3.5.2.3" evidence="4"/>
<dbReference type="GO" id="GO:0004038">
    <property type="term" value="F:allantoinase activity"/>
    <property type="evidence" value="ECO:0007669"/>
    <property type="project" value="TreeGrafter"/>
</dbReference>
<comment type="cofactor">
    <cofactor evidence="4">
        <name>Zn(2+)</name>
        <dbReference type="ChEBI" id="CHEBI:29105"/>
    </cofactor>
    <text evidence="4">Binds 2 Zn(2+) ions per subunit.</text>
</comment>
<protein>
    <recommendedName>
        <fullName evidence="4">Dihydroorotase</fullName>
        <shortName evidence="4">DHOase</shortName>
        <ecNumber evidence="4">3.5.2.3</ecNumber>
    </recommendedName>
</protein>
<sequence length="418" mass="47055">MVLLKNGKIVSENKITESDILIEDGIIQKIEKNIDYSGEIIDLKGNYVFPGIIDSHVHFRWGNPEKEDFVSGSEAAIAGGIVYAIDMPNNTPPVTTKDIFYKKMREGNEQSKINLYFAYGVTENNYLENVEEAIFYKIFTVKSVGDLFISDYSKLREILDQNKIFAIHAEHKNIISENSKKYKLNSFKNHCKIRSRESEIEAVKEVLEVLQKIDTESKNGPHVHFCHISVKEALDLIKSAKKTFKNVKISVEISPHHLFLNSDMAEELKGYGKFNPPLREKEDNLALLNGIIDGSVDIVATDHAPHVLNEKLNVVENCPSGIPGIETLVPLIMNLVNEGKISIFDAYRVLSKNPSEIFKINNKIEVGNSANMTVVDMGEEYRISGKDFKSKAKFTPFEGKTVKGKPFATLVNGKIYIL</sequence>
<dbReference type="GO" id="GO:0006145">
    <property type="term" value="P:purine nucleobase catabolic process"/>
    <property type="evidence" value="ECO:0007669"/>
    <property type="project" value="TreeGrafter"/>
</dbReference>
<feature type="binding site" evidence="4">
    <location>
        <position position="302"/>
    </location>
    <ligand>
        <name>Zn(2+)</name>
        <dbReference type="ChEBI" id="CHEBI:29105"/>
        <label>1</label>
    </ligand>
</feature>
<evidence type="ECO:0000259" key="5">
    <source>
        <dbReference type="Pfam" id="PF01979"/>
    </source>
</evidence>
<dbReference type="GO" id="GO:0044205">
    <property type="term" value="P:'de novo' UMP biosynthetic process"/>
    <property type="evidence" value="ECO:0007669"/>
    <property type="project" value="UniProtKB-UniRule"/>
</dbReference>
<comment type="catalytic activity">
    <reaction evidence="4">
        <text>(S)-dihydroorotate + H2O = N-carbamoyl-L-aspartate + H(+)</text>
        <dbReference type="Rhea" id="RHEA:24296"/>
        <dbReference type="ChEBI" id="CHEBI:15377"/>
        <dbReference type="ChEBI" id="CHEBI:15378"/>
        <dbReference type="ChEBI" id="CHEBI:30864"/>
        <dbReference type="ChEBI" id="CHEBI:32814"/>
        <dbReference type="EC" id="3.5.2.3"/>
    </reaction>
</comment>
<dbReference type="PROSITE" id="PS00482">
    <property type="entry name" value="DIHYDROOROTASE_1"/>
    <property type="match status" value="1"/>
</dbReference>
<dbReference type="InterPro" id="IPR006680">
    <property type="entry name" value="Amidohydro-rel"/>
</dbReference>
<dbReference type="InterPro" id="IPR032466">
    <property type="entry name" value="Metal_Hydrolase"/>
</dbReference>
<feature type="modified residue" description="N6-carboxylysine" evidence="4">
    <location>
        <position position="137"/>
    </location>
</feature>
<dbReference type="NCBIfam" id="TIGR00857">
    <property type="entry name" value="pyrC_multi"/>
    <property type="match status" value="1"/>
</dbReference>
<dbReference type="EMBL" id="JACDUI010000001">
    <property type="protein sequence ID" value="MBA2840212.1"/>
    <property type="molecule type" value="Genomic_DNA"/>
</dbReference>
<keyword evidence="2 4" id="KW-0378">Hydrolase</keyword>
<dbReference type="GO" id="GO:0005737">
    <property type="term" value="C:cytoplasm"/>
    <property type="evidence" value="ECO:0007669"/>
    <property type="project" value="TreeGrafter"/>
</dbReference>
<feature type="binding site" evidence="4">
    <location>
        <position position="58"/>
    </location>
    <ligand>
        <name>Zn(2+)</name>
        <dbReference type="ChEBI" id="CHEBI:29105"/>
        <label>1</label>
    </ligand>
</feature>
<organism evidence="6 7">
    <name type="scientific">Methanococcus maripaludis</name>
    <name type="common">Methanococcus deltae</name>
    <dbReference type="NCBI Taxonomy" id="39152"/>
    <lineage>
        <taxon>Archaea</taxon>
        <taxon>Methanobacteriati</taxon>
        <taxon>Methanobacteriota</taxon>
        <taxon>Methanomada group</taxon>
        <taxon>Methanococci</taxon>
        <taxon>Methanococcales</taxon>
        <taxon>Methanococcaceae</taxon>
        <taxon>Methanococcus</taxon>
    </lineage>
</organism>
<keyword evidence="3 4" id="KW-0665">Pyrimidine biosynthesis</keyword>
<feature type="active site" evidence="4">
    <location>
        <position position="302"/>
    </location>
</feature>
<comment type="function">
    <text evidence="4">Catalyzes the reversible cyclization of carbamoyl aspartate to dihydroorotate.</text>
</comment>
<reference evidence="6 7" key="1">
    <citation type="submission" date="2020-07" db="EMBL/GenBank/DDBJ databases">
        <title>Genomic Encyclopedia of Type Strains, Phase IV (KMG-V): Genome sequencing to study the core and pangenomes of soil and plant-associated prokaryotes.</title>
        <authorList>
            <person name="Whitman W."/>
        </authorList>
    </citation>
    <scope>NUCLEOTIDE SEQUENCE [LARGE SCALE GENOMIC DNA]</scope>
    <source>
        <strain evidence="6 7">A4</strain>
    </source>
</reference>
<dbReference type="InterPro" id="IPR004722">
    <property type="entry name" value="DHOase"/>
</dbReference>
<feature type="binding site" evidence="4">
    <location>
        <position position="227"/>
    </location>
    <ligand>
        <name>Zn(2+)</name>
        <dbReference type="ChEBI" id="CHEBI:29105"/>
        <label>2</label>
    </ligand>
</feature>
<dbReference type="SUPFAM" id="SSF51556">
    <property type="entry name" value="Metallo-dependent hydrolases"/>
    <property type="match status" value="1"/>
</dbReference>
<dbReference type="RefSeq" id="WP_181487682.1">
    <property type="nucleotide sequence ID" value="NZ_JACDUI010000001.1"/>
</dbReference>
<dbReference type="SUPFAM" id="SSF51338">
    <property type="entry name" value="Composite domain of metallo-dependent hydrolases"/>
    <property type="match status" value="1"/>
</dbReference>
<dbReference type="GO" id="GO:0004151">
    <property type="term" value="F:dihydroorotase activity"/>
    <property type="evidence" value="ECO:0007669"/>
    <property type="project" value="UniProtKB-UniRule"/>
</dbReference>
<evidence type="ECO:0000256" key="3">
    <source>
        <dbReference type="ARBA" id="ARBA00022975"/>
    </source>
</evidence>
<dbReference type="Gene3D" id="2.30.40.10">
    <property type="entry name" value="Urease, subunit C, domain 1"/>
    <property type="match status" value="1"/>
</dbReference>
<evidence type="ECO:0000256" key="1">
    <source>
        <dbReference type="ARBA" id="ARBA00022723"/>
    </source>
</evidence>
<dbReference type="AlphaFoldDB" id="A0A7J9NMF2"/>
<evidence type="ECO:0000313" key="6">
    <source>
        <dbReference type="EMBL" id="MBA2840212.1"/>
    </source>
</evidence>
<dbReference type="GO" id="GO:0008270">
    <property type="term" value="F:zinc ion binding"/>
    <property type="evidence" value="ECO:0007669"/>
    <property type="project" value="UniProtKB-UniRule"/>
</dbReference>
<dbReference type="Proteomes" id="UP000563838">
    <property type="component" value="Unassembled WGS sequence"/>
</dbReference>
<keyword evidence="1 4" id="KW-0479">Metal-binding</keyword>
<evidence type="ECO:0000313" key="7">
    <source>
        <dbReference type="Proteomes" id="UP000563838"/>
    </source>
</evidence>
<comment type="pathway">
    <text evidence="4">Pyrimidine metabolism; UMP biosynthesis via de novo pathway; (S)-dihydroorotate from bicarbonate: step 3/3.</text>
</comment>
<dbReference type="PANTHER" id="PTHR43668">
    <property type="entry name" value="ALLANTOINASE"/>
    <property type="match status" value="1"/>
</dbReference>
<feature type="binding site" evidence="4">
    <location>
        <position position="56"/>
    </location>
    <ligand>
        <name>Zn(2+)</name>
        <dbReference type="ChEBI" id="CHEBI:29105"/>
        <label>1</label>
    </ligand>
</feature>
<feature type="binding site" evidence="4">
    <location>
        <position position="89"/>
    </location>
    <ligand>
        <name>substrate</name>
    </ligand>
</feature>
<feature type="domain" description="Amidohydrolase-related" evidence="5">
    <location>
        <begin position="47"/>
        <end position="415"/>
    </location>
</feature>
<dbReference type="UniPathway" id="UPA00070">
    <property type="reaction ID" value="UER00117"/>
</dbReference>
<feature type="binding site" evidence="4">
    <location>
        <position position="168"/>
    </location>
    <ligand>
        <name>Zn(2+)</name>
        <dbReference type="ChEBI" id="CHEBI:29105"/>
        <label>2</label>
    </ligand>
</feature>
<feature type="binding site" evidence="4">
    <location>
        <position position="306"/>
    </location>
    <ligand>
        <name>substrate</name>
    </ligand>
</feature>
<dbReference type="PANTHER" id="PTHR43668:SF2">
    <property type="entry name" value="ALLANTOINASE"/>
    <property type="match status" value="1"/>
</dbReference>
<proteinExistence type="inferred from homology"/>
<evidence type="ECO:0000256" key="4">
    <source>
        <dbReference type="HAMAP-Rule" id="MF_00220"/>
    </source>
</evidence>
<comment type="similarity">
    <text evidence="4">Belongs to the metallo-dependent hydrolases superfamily. DHOase family. Class I DHOase subfamily.</text>
</comment>
<name>A0A7J9NMF2_METMI</name>
<feature type="binding site" evidence="4">
    <location>
        <position position="137"/>
    </location>
    <ligand>
        <name>Zn(2+)</name>
        <dbReference type="ChEBI" id="CHEBI:29105"/>
        <label>1</label>
    </ligand>
</feature>
<evidence type="ECO:0000256" key="2">
    <source>
        <dbReference type="ARBA" id="ARBA00022801"/>
    </source>
</evidence>
<comment type="caution">
    <text evidence="6">The sequence shown here is derived from an EMBL/GenBank/DDBJ whole genome shotgun (WGS) entry which is preliminary data.</text>
</comment>
<dbReference type="InterPro" id="IPR002195">
    <property type="entry name" value="Dihydroorotase_CS"/>
</dbReference>
<dbReference type="Gene3D" id="3.20.20.140">
    <property type="entry name" value="Metal-dependent hydrolases"/>
    <property type="match status" value="1"/>
</dbReference>
<dbReference type="CDD" id="cd01318">
    <property type="entry name" value="DHOase_IIb"/>
    <property type="match status" value="1"/>
</dbReference>
<dbReference type="InterPro" id="IPR011059">
    <property type="entry name" value="Metal-dep_hydrolase_composite"/>
</dbReference>
<feature type="binding site" evidence="4">
    <location>
        <begin position="58"/>
        <end position="60"/>
    </location>
    <ligand>
        <name>substrate</name>
    </ligand>
</feature>